<dbReference type="Proteomes" id="UP000289738">
    <property type="component" value="Chromosome B02"/>
</dbReference>
<dbReference type="Pfam" id="PF03108">
    <property type="entry name" value="DBD_Tnp_Mut"/>
    <property type="match status" value="1"/>
</dbReference>
<keyword evidence="3" id="KW-1185">Reference proteome</keyword>
<organism evidence="2 3">
    <name type="scientific">Arachis hypogaea</name>
    <name type="common">Peanut</name>
    <dbReference type="NCBI Taxonomy" id="3818"/>
    <lineage>
        <taxon>Eukaryota</taxon>
        <taxon>Viridiplantae</taxon>
        <taxon>Streptophyta</taxon>
        <taxon>Embryophyta</taxon>
        <taxon>Tracheophyta</taxon>
        <taxon>Spermatophyta</taxon>
        <taxon>Magnoliopsida</taxon>
        <taxon>eudicotyledons</taxon>
        <taxon>Gunneridae</taxon>
        <taxon>Pentapetalae</taxon>
        <taxon>rosids</taxon>
        <taxon>fabids</taxon>
        <taxon>Fabales</taxon>
        <taxon>Fabaceae</taxon>
        <taxon>Papilionoideae</taxon>
        <taxon>50 kb inversion clade</taxon>
        <taxon>dalbergioids sensu lato</taxon>
        <taxon>Dalbergieae</taxon>
        <taxon>Pterocarpus clade</taxon>
        <taxon>Arachis</taxon>
    </lineage>
</organism>
<protein>
    <recommendedName>
        <fullName evidence="1">Transposase MuDR plant domain-containing protein</fullName>
    </recommendedName>
</protein>
<evidence type="ECO:0000313" key="3">
    <source>
        <dbReference type="Proteomes" id="UP000289738"/>
    </source>
</evidence>
<gene>
    <name evidence="2" type="ORF">Ahy_B02g059109</name>
</gene>
<evidence type="ECO:0000259" key="1">
    <source>
        <dbReference type="Pfam" id="PF03108"/>
    </source>
</evidence>
<proteinExistence type="predicted"/>
<name>A0A445AG38_ARAHY</name>
<sequence length="171" mass="19376">MTDGEFTVGMKFNSKEAIIKAMKDYTISRGVDYQVHESEPTTFYAKCTQYSAGCNWLIRVSKMSRKYYWEIRRYNGSHTCTRATIVPIAFVIVEGETSEACYFFLSNLRQHVVTRDGVGALSPIGTIPSSQLLLVVMELGLLPEYSTCFVSDTESNFLRKFKASISTEAYH</sequence>
<comment type="caution">
    <text evidence="2">The sequence shown here is derived from an EMBL/GenBank/DDBJ whole genome shotgun (WGS) entry which is preliminary data.</text>
</comment>
<feature type="domain" description="Transposase MuDR plant" evidence="1">
    <location>
        <begin position="6"/>
        <end position="67"/>
    </location>
</feature>
<accession>A0A445AG38</accession>
<reference evidence="2 3" key="1">
    <citation type="submission" date="2019-01" db="EMBL/GenBank/DDBJ databases">
        <title>Sequencing of cultivated peanut Arachis hypogaea provides insights into genome evolution and oil improvement.</title>
        <authorList>
            <person name="Chen X."/>
        </authorList>
    </citation>
    <scope>NUCLEOTIDE SEQUENCE [LARGE SCALE GENOMIC DNA]</scope>
    <source>
        <strain evidence="3">cv. Fuhuasheng</strain>
        <tissue evidence="2">Leaves</tissue>
    </source>
</reference>
<dbReference type="AlphaFoldDB" id="A0A445AG38"/>
<dbReference type="EMBL" id="SDMP01000012">
    <property type="protein sequence ID" value="RYR25393.1"/>
    <property type="molecule type" value="Genomic_DNA"/>
</dbReference>
<evidence type="ECO:0000313" key="2">
    <source>
        <dbReference type="EMBL" id="RYR25393.1"/>
    </source>
</evidence>
<dbReference type="InterPro" id="IPR004332">
    <property type="entry name" value="Transposase_MuDR"/>
</dbReference>